<accession>A0A974PLM5</accession>
<dbReference type="Proteomes" id="UP000596427">
    <property type="component" value="Chromosome"/>
</dbReference>
<protein>
    <submittedName>
        <fullName evidence="2">DUF192 domain-containing protein</fullName>
    </submittedName>
</protein>
<evidence type="ECO:0000256" key="1">
    <source>
        <dbReference type="SAM" id="SignalP"/>
    </source>
</evidence>
<dbReference type="KEGG" id="xdi:EZH22_21515"/>
<evidence type="ECO:0000313" key="2">
    <source>
        <dbReference type="EMBL" id="QRG05613.1"/>
    </source>
</evidence>
<reference evidence="2 3" key="1">
    <citation type="submission" date="2020-10" db="EMBL/GenBank/DDBJ databases">
        <title>Degradation of 1,4-Dioxane by Xanthobacter sp. YN2, via a Novel Group-2 Soluble Di-Iron Monooxygenase.</title>
        <authorList>
            <person name="Ma F."/>
            <person name="Wang Y."/>
            <person name="Yang J."/>
            <person name="Guo H."/>
            <person name="Su D."/>
            <person name="Yu L."/>
        </authorList>
    </citation>
    <scope>NUCLEOTIDE SEQUENCE [LARGE SCALE GENOMIC DNA]</scope>
    <source>
        <strain evidence="2 3">YN2</strain>
    </source>
</reference>
<dbReference type="EMBL" id="CP063362">
    <property type="protein sequence ID" value="QRG05613.1"/>
    <property type="molecule type" value="Genomic_DNA"/>
</dbReference>
<dbReference type="AlphaFoldDB" id="A0A974PLM5"/>
<dbReference type="Pfam" id="PF02643">
    <property type="entry name" value="DUF192"/>
    <property type="match status" value="1"/>
</dbReference>
<feature type="signal peptide" evidence="1">
    <location>
        <begin position="1"/>
        <end position="34"/>
    </location>
</feature>
<organism evidence="2 3">
    <name type="scientific">Xanthobacter dioxanivorans</name>
    <dbReference type="NCBI Taxonomy" id="2528964"/>
    <lineage>
        <taxon>Bacteria</taxon>
        <taxon>Pseudomonadati</taxon>
        <taxon>Pseudomonadota</taxon>
        <taxon>Alphaproteobacteria</taxon>
        <taxon>Hyphomicrobiales</taxon>
        <taxon>Xanthobacteraceae</taxon>
        <taxon>Xanthobacter</taxon>
    </lineage>
</organism>
<name>A0A974PLM5_9HYPH</name>
<dbReference type="Gene3D" id="2.60.120.1140">
    <property type="entry name" value="Protein of unknown function DUF192"/>
    <property type="match status" value="1"/>
</dbReference>
<feature type="chain" id="PRO_5037999318" evidence="1">
    <location>
        <begin position="35"/>
        <end position="167"/>
    </location>
</feature>
<proteinExistence type="predicted"/>
<keyword evidence="1" id="KW-0732">Signal</keyword>
<keyword evidence="3" id="KW-1185">Reference proteome</keyword>
<dbReference type="RefSeq" id="WP_203192479.1">
    <property type="nucleotide sequence ID" value="NZ_CP063362.1"/>
</dbReference>
<dbReference type="InterPro" id="IPR038695">
    <property type="entry name" value="Saro_0823-like_sf"/>
</dbReference>
<dbReference type="InterPro" id="IPR003795">
    <property type="entry name" value="DUF192"/>
</dbReference>
<gene>
    <name evidence="2" type="ORF">EZH22_21515</name>
</gene>
<dbReference type="PANTHER" id="PTHR37953">
    <property type="entry name" value="UPF0127 PROTEIN MJ1496"/>
    <property type="match status" value="1"/>
</dbReference>
<evidence type="ECO:0000313" key="3">
    <source>
        <dbReference type="Proteomes" id="UP000596427"/>
    </source>
</evidence>
<sequence length="167" mass="17674">MHLFVLWRAASAAVLALSLGFALAPAISVGPALAQAAQPVGPLEPLEIATSKGVVPFEVEVARTNEQRATGLMYRKSLGERAGMLFDFEADQMVSMWMQNTYIPLDMLFIRADGSIARIAAMTTPLSTATISSGEPVRAVLEIAGGAARKLGIKPGDHVAHALFKGK</sequence>
<dbReference type="PANTHER" id="PTHR37953:SF1">
    <property type="entry name" value="UPF0127 PROTEIN MJ1496"/>
    <property type="match status" value="1"/>
</dbReference>